<dbReference type="EMBL" id="KN831774">
    <property type="protein sequence ID" value="KIM44228.1"/>
    <property type="molecule type" value="Genomic_DNA"/>
</dbReference>
<name>A0A0C2Y320_HEBCY</name>
<reference evidence="1 2" key="1">
    <citation type="submission" date="2014-04" db="EMBL/GenBank/DDBJ databases">
        <authorList>
            <consortium name="DOE Joint Genome Institute"/>
            <person name="Kuo A."/>
            <person name="Gay G."/>
            <person name="Dore J."/>
            <person name="Kohler A."/>
            <person name="Nagy L.G."/>
            <person name="Floudas D."/>
            <person name="Copeland A."/>
            <person name="Barry K.W."/>
            <person name="Cichocki N."/>
            <person name="Veneault-Fourrey C."/>
            <person name="LaButti K."/>
            <person name="Lindquist E.A."/>
            <person name="Lipzen A."/>
            <person name="Lundell T."/>
            <person name="Morin E."/>
            <person name="Murat C."/>
            <person name="Sun H."/>
            <person name="Tunlid A."/>
            <person name="Henrissat B."/>
            <person name="Grigoriev I.V."/>
            <person name="Hibbett D.S."/>
            <person name="Martin F."/>
            <person name="Nordberg H.P."/>
            <person name="Cantor M.N."/>
            <person name="Hua S.X."/>
        </authorList>
    </citation>
    <scope>NUCLEOTIDE SEQUENCE [LARGE SCALE GENOMIC DNA]</scope>
    <source>
        <strain evidence="2">h7</strain>
    </source>
</reference>
<dbReference type="Proteomes" id="UP000053424">
    <property type="component" value="Unassembled WGS sequence"/>
</dbReference>
<gene>
    <name evidence="1" type="ORF">M413DRAFT_443254</name>
</gene>
<sequence length="53" mass="6091">MAGDVLLCMQTLATTATSFKMSPQTTDSRHEDRIFRIGDQSNPSHWYSLEQRM</sequence>
<accession>A0A0C2Y320</accession>
<dbReference type="AlphaFoldDB" id="A0A0C2Y320"/>
<evidence type="ECO:0000313" key="2">
    <source>
        <dbReference type="Proteomes" id="UP000053424"/>
    </source>
</evidence>
<dbReference type="HOGENOM" id="CLU_3068931_0_0_1"/>
<organism evidence="1 2">
    <name type="scientific">Hebeloma cylindrosporum</name>
    <dbReference type="NCBI Taxonomy" id="76867"/>
    <lineage>
        <taxon>Eukaryota</taxon>
        <taxon>Fungi</taxon>
        <taxon>Dikarya</taxon>
        <taxon>Basidiomycota</taxon>
        <taxon>Agaricomycotina</taxon>
        <taxon>Agaricomycetes</taxon>
        <taxon>Agaricomycetidae</taxon>
        <taxon>Agaricales</taxon>
        <taxon>Agaricineae</taxon>
        <taxon>Hymenogastraceae</taxon>
        <taxon>Hebeloma</taxon>
    </lineage>
</organism>
<reference evidence="2" key="2">
    <citation type="submission" date="2015-01" db="EMBL/GenBank/DDBJ databases">
        <title>Evolutionary Origins and Diversification of the Mycorrhizal Mutualists.</title>
        <authorList>
            <consortium name="DOE Joint Genome Institute"/>
            <consortium name="Mycorrhizal Genomics Consortium"/>
            <person name="Kohler A."/>
            <person name="Kuo A."/>
            <person name="Nagy L.G."/>
            <person name="Floudas D."/>
            <person name="Copeland A."/>
            <person name="Barry K.W."/>
            <person name="Cichocki N."/>
            <person name="Veneault-Fourrey C."/>
            <person name="LaButti K."/>
            <person name="Lindquist E.A."/>
            <person name="Lipzen A."/>
            <person name="Lundell T."/>
            <person name="Morin E."/>
            <person name="Murat C."/>
            <person name="Riley R."/>
            <person name="Ohm R."/>
            <person name="Sun H."/>
            <person name="Tunlid A."/>
            <person name="Henrissat B."/>
            <person name="Grigoriev I.V."/>
            <person name="Hibbett D.S."/>
            <person name="Martin F."/>
        </authorList>
    </citation>
    <scope>NUCLEOTIDE SEQUENCE [LARGE SCALE GENOMIC DNA]</scope>
    <source>
        <strain evidence="2">h7</strain>
    </source>
</reference>
<evidence type="ECO:0000313" key="1">
    <source>
        <dbReference type="EMBL" id="KIM44228.1"/>
    </source>
</evidence>
<protein>
    <submittedName>
        <fullName evidence="1">Uncharacterized protein</fullName>
    </submittedName>
</protein>
<proteinExistence type="predicted"/>
<keyword evidence="2" id="KW-1185">Reference proteome</keyword>